<proteinExistence type="predicted"/>
<dbReference type="EMBL" id="LR743601">
    <property type="protein sequence ID" value="CAA2631607.1"/>
    <property type="molecule type" value="Genomic_DNA"/>
</dbReference>
<reference evidence="1 2" key="1">
    <citation type="submission" date="2019-12" db="EMBL/GenBank/DDBJ databases">
        <authorList>
            <person name="Scholz U."/>
            <person name="Mascher M."/>
            <person name="Fiebig A."/>
        </authorList>
    </citation>
    <scope>NUCLEOTIDE SEQUENCE</scope>
</reference>
<name>A0A7I8JLA4_SPIIN</name>
<dbReference type="AlphaFoldDB" id="A0A7I8JLA4"/>
<accession>A0A7I8JLA4</accession>
<dbReference type="EMBL" id="CACRZD030000014">
    <property type="protein sequence ID" value="CAA6670850.1"/>
    <property type="molecule type" value="Genomic_DNA"/>
</dbReference>
<evidence type="ECO:0000313" key="2">
    <source>
        <dbReference type="Proteomes" id="UP001189122"/>
    </source>
</evidence>
<dbReference type="Proteomes" id="UP001189122">
    <property type="component" value="Unassembled WGS sequence"/>
</dbReference>
<sequence length="186" mass="20494">MFPSATESRGIFVLRKTVVPQGVGDALPLRALEAHELEELEDILAGALVDDLPIGEEDDVVEEVVRLRRRLEEVERFPNSHLPDVDIILTDQEGTLTSEPRFPPLEQGLPLLVPEVLDLDPPVLAFVGSFSRAAHFSASSSSSSLNDLEKTSRLRSSCSVSGSRPCIRCCQSPSLRSRRWRLCSCS</sequence>
<protein>
    <submittedName>
        <fullName evidence="1">Uncharacterized protein</fullName>
    </submittedName>
</protein>
<organism evidence="1">
    <name type="scientific">Spirodela intermedia</name>
    <name type="common">Intermediate duckweed</name>
    <dbReference type="NCBI Taxonomy" id="51605"/>
    <lineage>
        <taxon>Eukaryota</taxon>
        <taxon>Viridiplantae</taxon>
        <taxon>Streptophyta</taxon>
        <taxon>Embryophyta</taxon>
        <taxon>Tracheophyta</taxon>
        <taxon>Spermatophyta</taxon>
        <taxon>Magnoliopsida</taxon>
        <taxon>Liliopsida</taxon>
        <taxon>Araceae</taxon>
        <taxon>Lemnoideae</taxon>
        <taxon>Spirodela</taxon>
    </lineage>
</organism>
<gene>
    <name evidence="1" type="ORF">SI7747_14017255</name>
</gene>
<keyword evidence="2" id="KW-1185">Reference proteome</keyword>
<evidence type="ECO:0000313" key="1">
    <source>
        <dbReference type="EMBL" id="CAA2631607.1"/>
    </source>
</evidence>